<dbReference type="InterPro" id="IPR023616">
    <property type="entry name" value="Cyt_c_oxase-like_su1_dom"/>
</dbReference>
<reference evidence="23" key="1">
    <citation type="journal article" date="2019" name="Int. J. Syst. Evol. Microbiol.">
        <title>The Global Catalogue of Microorganisms (GCM) 10K type strain sequencing project: providing services to taxonomists for standard genome sequencing and annotation.</title>
        <authorList>
            <consortium name="The Broad Institute Genomics Platform"/>
            <consortium name="The Broad Institute Genome Sequencing Center for Infectious Disease"/>
            <person name="Wu L."/>
            <person name="Ma J."/>
        </authorList>
    </citation>
    <scope>NUCLEOTIDE SEQUENCE [LARGE SCALE GENOMIC DNA]</scope>
    <source>
        <strain evidence="23">ZS-35-S2</strain>
    </source>
</reference>
<evidence type="ECO:0000256" key="19">
    <source>
        <dbReference type="SAM" id="Phobius"/>
    </source>
</evidence>
<dbReference type="InterPro" id="IPR023615">
    <property type="entry name" value="Cyt_c_Oxase_su1_BS"/>
</dbReference>
<keyword evidence="9 18" id="KW-0812">Transmembrane</keyword>
<comment type="subcellular location">
    <subcellularLocation>
        <location evidence="1">Cell membrane</location>
        <topology evidence="1">Multi-pass membrane protein</topology>
    </subcellularLocation>
</comment>
<evidence type="ECO:0000256" key="1">
    <source>
        <dbReference type="ARBA" id="ARBA00004651"/>
    </source>
</evidence>
<evidence type="ECO:0000256" key="17">
    <source>
        <dbReference type="ARBA" id="ARBA00047816"/>
    </source>
</evidence>
<comment type="caution">
    <text evidence="22">The sequence shown here is derived from an EMBL/GenBank/DDBJ whole genome shotgun (WGS) entry which is preliminary data.</text>
</comment>
<dbReference type="Pfam" id="PF00115">
    <property type="entry name" value="COX1"/>
    <property type="match status" value="1"/>
</dbReference>
<feature type="transmembrane region" description="Helical" evidence="19">
    <location>
        <begin position="361"/>
        <end position="386"/>
    </location>
</feature>
<dbReference type="InterPro" id="IPR013833">
    <property type="entry name" value="Cyt_c_oxidase_su3_a-hlx"/>
</dbReference>
<feature type="transmembrane region" description="Helical" evidence="19">
    <location>
        <begin position="158"/>
        <end position="177"/>
    </location>
</feature>
<feature type="transmembrane region" description="Helical" evidence="19">
    <location>
        <begin position="205"/>
        <end position="229"/>
    </location>
</feature>
<evidence type="ECO:0000256" key="16">
    <source>
        <dbReference type="ARBA" id="ARBA00023136"/>
    </source>
</evidence>
<keyword evidence="13 19" id="KW-1133">Transmembrane helix</keyword>
<keyword evidence="8 18" id="KW-0679">Respiratory chain</keyword>
<dbReference type="Gene3D" id="1.20.210.10">
    <property type="entry name" value="Cytochrome c oxidase-like, subunit I domain"/>
    <property type="match status" value="1"/>
</dbReference>
<evidence type="ECO:0000256" key="18">
    <source>
        <dbReference type="RuleBase" id="RU000370"/>
    </source>
</evidence>
<dbReference type="InterPro" id="IPR014241">
    <property type="entry name" value="Cyt_c_oxidase_su1_bac"/>
</dbReference>
<keyword evidence="12 18" id="KW-0249">Electron transport</keyword>
<keyword evidence="23" id="KW-1185">Reference proteome</keyword>
<dbReference type="PROSITE" id="PS00077">
    <property type="entry name" value="COX1_CUB"/>
    <property type="match status" value="1"/>
</dbReference>
<feature type="domain" description="Cytochrome oxidase subunit I profile" evidence="21">
    <location>
        <begin position="58"/>
        <end position="584"/>
    </location>
</feature>
<evidence type="ECO:0000256" key="12">
    <source>
        <dbReference type="ARBA" id="ARBA00022982"/>
    </source>
</evidence>
<evidence type="ECO:0000313" key="23">
    <source>
        <dbReference type="Proteomes" id="UP001597371"/>
    </source>
</evidence>
<feature type="transmembrane region" description="Helical" evidence="19">
    <location>
        <begin position="398"/>
        <end position="420"/>
    </location>
</feature>
<evidence type="ECO:0000256" key="6">
    <source>
        <dbReference type="ARBA" id="ARBA00022475"/>
    </source>
</evidence>
<dbReference type="NCBIfam" id="TIGR02891">
    <property type="entry name" value="CtaD_CoxA"/>
    <property type="match status" value="1"/>
</dbReference>
<feature type="transmembrane region" description="Helical" evidence="19">
    <location>
        <begin position="241"/>
        <end position="263"/>
    </location>
</feature>
<evidence type="ECO:0000256" key="2">
    <source>
        <dbReference type="ARBA" id="ARBA00004673"/>
    </source>
</evidence>
<dbReference type="PROSITE" id="PS50855">
    <property type="entry name" value="COX1"/>
    <property type="match status" value="1"/>
</dbReference>
<feature type="transmembrane region" description="Helical" evidence="19">
    <location>
        <begin position="697"/>
        <end position="718"/>
    </location>
</feature>
<feature type="transmembrane region" description="Helical" evidence="19">
    <location>
        <begin position="851"/>
        <end position="874"/>
    </location>
</feature>
<feature type="transmembrane region" description="Helical" evidence="19">
    <location>
        <begin position="303"/>
        <end position="322"/>
    </location>
</feature>
<evidence type="ECO:0000256" key="7">
    <source>
        <dbReference type="ARBA" id="ARBA00022617"/>
    </source>
</evidence>
<keyword evidence="14" id="KW-0408">Iron</keyword>
<organism evidence="22 23">
    <name type="scientific">Aureimonas populi</name>
    <dbReference type="NCBI Taxonomy" id="1701758"/>
    <lineage>
        <taxon>Bacteria</taxon>
        <taxon>Pseudomonadati</taxon>
        <taxon>Pseudomonadota</taxon>
        <taxon>Alphaproteobacteria</taxon>
        <taxon>Hyphomicrobiales</taxon>
        <taxon>Aurantimonadaceae</taxon>
        <taxon>Aureimonas</taxon>
    </lineage>
</organism>
<feature type="transmembrane region" description="Helical" evidence="19">
    <location>
        <begin position="649"/>
        <end position="665"/>
    </location>
</feature>
<dbReference type="EC" id="7.1.1.9" evidence="4"/>
<keyword evidence="5 18" id="KW-0813">Transport</keyword>
<accession>A0ABW5CLY9</accession>
<evidence type="ECO:0000256" key="3">
    <source>
        <dbReference type="ARBA" id="ARBA00009578"/>
    </source>
</evidence>
<protein>
    <recommendedName>
        <fullName evidence="4">cytochrome-c oxidase</fullName>
        <ecNumber evidence="4">7.1.1.9</ecNumber>
    </recommendedName>
</protein>
<dbReference type="RefSeq" id="WP_245195667.1">
    <property type="nucleotide sequence ID" value="NZ_CP072611.1"/>
</dbReference>
<evidence type="ECO:0000256" key="5">
    <source>
        <dbReference type="ARBA" id="ARBA00022448"/>
    </source>
</evidence>
<dbReference type="SUPFAM" id="SSF81452">
    <property type="entry name" value="Cytochrome c oxidase subunit III-like"/>
    <property type="match status" value="1"/>
</dbReference>
<dbReference type="EMBL" id="JBHUIJ010000015">
    <property type="protein sequence ID" value="MFD2238230.1"/>
    <property type="molecule type" value="Genomic_DNA"/>
</dbReference>
<gene>
    <name evidence="22" type="primary">ctaD</name>
    <name evidence="22" type="ORF">ACFSKQ_12280</name>
</gene>
<evidence type="ECO:0000259" key="21">
    <source>
        <dbReference type="PROSITE" id="PS50855"/>
    </source>
</evidence>
<evidence type="ECO:0000256" key="13">
    <source>
        <dbReference type="ARBA" id="ARBA00022989"/>
    </source>
</evidence>
<dbReference type="InterPro" id="IPR000883">
    <property type="entry name" value="Cyt_C_Oxase_1"/>
</dbReference>
<keyword evidence="10" id="KW-0479">Metal-binding</keyword>
<keyword evidence="16 19" id="KW-0472">Membrane</keyword>
<feature type="domain" description="Heme-copper oxidase subunit III family profile" evidence="20">
    <location>
        <begin position="614"/>
        <end position="872"/>
    </location>
</feature>
<feature type="transmembrane region" description="Helical" evidence="19">
    <location>
        <begin position="513"/>
        <end position="534"/>
    </location>
</feature>
<proteinExistence type="inferred from homology"/>
<evidence type="ECO:0000259" key="20">
    <source>
        <dbReference type="PROSITE" id="PS50253"/>
    </source>
</evidence>
<comment type="catalytic activity">
    <reaction evidence="17">
        <text>4 Fe(II)-[cytochrome c] + O2 + 8 H(+)(in) = 4 Fe(III)-[cytochrome c] + 2 H2O + 4 H(+)(out)</text>
        <dbReference type="Rhea" id="RHEA:11436"/>
        <dbReference type="Rhea" id="RHEA-COMP:10350"/>
        <dbReference type="Rhea" id="RHEA-COMP:14399"/>
        <dbReference type="ChEBI" id="CHEBI:15377"/>
        <dbReference type="ChEBI" id="CHEBI:15378"/>
        <dbReference type="ChEBI" id="CHEBI:15379"/>
        <dbReference type="ChEBI" id="CHEBI:29033"/>
        <dbReference type="ChEBI" id="CHEBI:29034"/>
        <dbReference type="EC" id="7.1.1.9"/>
    </reaction>
</comment>
<dbReference type="InterPro" id="IPR036927">
    <property type="entry name" value="Cyt_c_oxase-like_su1_sf"/>
</dbReference>
<evidence type="ECO:0000256" key="15">
    <source>
        <dbReference type="ARBA" id="ARBA00023008"/>
    </source>
</evidence>
<evidence type="ECO:0000256" key="8">
    <source>
        <dbReference type="ARBA" id="ARBA00022660"/>
    </source>
</evidence>
<feature type="transmembrane region" description="Helical" evidence="19">
    <location>
        <begin position="803"/>
        <end position="830"/>
    </location>
</feature>
<evidence type="ECO:0000256" key="10">
    <source>
        <dbReference type="ARBA" id="ARBA00022723"/>
    </source>
</evidence>
<comment type="pathway">
    <text evidence="2">Energy metabolism; oxidative phosphorylation.</text>
</comment>
<name>A0ABW5CLY9_9HYPH</name>
<keyword evidence="6" id="KW-1003">Cell membrane</keyword>
<dbReference type="PRINTS" id="PR01165">
    <property type="entry name" value="CYCOXIDASEI"/>
</dbReference>
<comment type="similarity">
    <text evidence="3 18">Belongs to the heme-copper respiratory oxidase family.</text>
</comment>
<feature type="transmembrane region" description="Helical" evidence="19">
    <location>
        <begin position="432"/>
        <end position="456"/>
    </location>
</feature>
<sequence length="875" mass="95936">MSAVMEDAFGLPGETGEEAIARVAIEEARAGRVPPASTRDQEDPAVRRAQEARLIATWATPPGWRYWSDVNNTTVGVWYTATAFAFMLFAGVLGLMIRVQLSVPDNDFLTATMYNQVYTLHGTVMMFLFAVPIFEAVAIILLPQMLGARDLPFPRLSAFGYWCFLIGGIFVCGSIFFGQAPDSGWFMYPPLTTQERFTPGYGADIWLLGLSFIEVASIAAAVELIVGTLKCRPPGMRLNLMPLYAWYVLVVAAMILFAFPPLIAGDILFEMERLFDWPFFDPTRGGDPMLWQHLFWIFGHPEVYIIFLPSIALLAMIIPTFARRPLLGYSWIVLAAVGTGFLSFGLWVHHMYTTGLPSISLGFFSAASEAVAIPTGVQIFVFLATLLTGRVLYSVPMLWVSGALAIFVLGGLTGVMVALVPFDWQAHDTYFIVAHLHYVIIGGVLFPILAGLYYYWPIVSSRRLSDRAGKIAFWLMFCGFNIGFFPMHYSGLIGMPRRIWTFPGGIGLELPNLISSVGAFVFAAGFLVVVVDVLRPRKDPYAGRNTWNAGTLEWAGEVPDQTWGVRSVPIVSTRYPLWDQPNFIDDMDKGRFYMPDAEEMKRETMVTTVLDAEPVQALRVPGPSFVPMAAAFFLGGCFIAATFHYWTLTLVSLAVAVGVIILWLWRATSVIPEKGEKDVGRGLSLPIYVSGPHSVSWWAMFITMLGDSTAFLSLVFGYLFYFTVHESFPPPGVEGPGLFWPLASLALFAATWALAQGARRAMAGGRVLTARLAMGLGIAGSLAAGAALLMGPHATGLQPTTHVYPAIVWLLAIWTALHAGVGALMLGYCLARSLAGRLTPEYDIDIANVALYWHFAGWTGLVTVSVLILVPLGAS</sequence>
<feature type="transmembrane region" description="Helical" evidence="19">
    <location>
        <begin position="468"/>
        <end position="493"/>
    </location>
</feature>
<dbReference type="SUPFAM" id="SSF81442">
    <property type="entry name" value="Cytochrome c oxidase subunit I-like"/>
    <property type="match status" value="1"/>
</dbReference>
<feature type="transmembrane region" description="Helical" evidence="19">
    <location>
        <begin position="75"/>
        <end position="97"/>
    </location>
</feature>
<evidence type="ECO:0000313" key="22">
    <source>
        <dbReference type="EMBL" id="MFD2238230.1"/>
    </source>
</evidence>
<dbReference type="PROSITE" id="PS50253">
    <property type="entry name" value="COX3"/>
    <property type="match status" value="1"/>
</dbReference>
<dbReference type="Proteomes" id="UP001597371">
    <property type="component" value="Unassembled WGS sequence"/>
</dbReference>
<evidence type="ECO:0000256" key="11">
    <source>
        <dbReference type="ARBA" id="ARBA00022967"/>
    </source>
</evidence>
<evidence type="ECO:0000256" key="4">
    <source>
        <dbReference type="ARBA" id="ARBA00012949"/>
    </source>
</evidence>
<evidence type="ECO:0000256" key="14">
    <source>
        <dbReference type="ARBA" id="ARBA00023004"/>
    </source>
</evidence>
<dbReference type="PANTHER" id="PTHR10422">
    <property type="entry name" value="CYTOCHROME C OXIDASE SUBUNIT 1"/>
    <property type="match status" value="1"/>
</dbReference>
<dbReference type="PANTHER" id="PTHR10422:SF35">
    <property type="entry name" value="CYTOCHROME BO(3) UBIQUINOL OXIDASE SUBUNIT 1"/>
    <property type="match status" value="1"/>
</dbReference>
<keyword evidence="15" id="KW-0186">Copper</keyword>
<feature type="transmembrane region" description="Helical" evidence="19">
    <location>
        <begin position="329"/>
        <end position="349"/>
    </location>
</feature>
<dbReference type="InterPro" id="IPR000298">
    <property type="entry name" value="Cyt_c_oxidase-like_su3"/>
</dbReference>
<feature type="transmembrane region" description="Helical" evidence="19">
    <location>
        <begin position="738"/>
        <end position="755"/>
    </location>
</feature>
<feature type="transmembrane region" description="Helical" evidence="19">
    <location>
        <begin position="117"/>
        <end position="146"/>
    </location>
</feature>
<keyword evidence="7 18" id="KW-0349">Heme</keyword>
<feature type="transmembrane region" description="Helical" evidence="19">
    <location>
        <begin position="625"/>
        <end position="643"/>
    </location>
</feature>
<feature type="transmembrane region" description="Helical" evidence="19">
    <location>
        <begin position="767"/>
        <end position="791"/>
    </location>
</feature>
<evidence type="ECO:0000256" key="9">
    <source>
        <dbReference type="ARBA" id="ARBA00022692"/>
    </source>
</evidence>
<dbReference type="Gene3D" id="1.20.120.80">
    <property type="entry name" value="Cytochrome c oxidase, subunit III, four-helix bundle"/>
    <property type="match status" value="1"/>
</dbReference>
<dbReference type="InterPro" id="IPR035973">
    <property type="entry name" value="Cyt_c_oxidase_su3-like_sf"/>
</dbReference>
<keyword evidence="11" id="KW-1278">Translocase</keyword>